<feature type="transmembrane region" description="Helical" evidence="1">
    <location>
        <begin position="77"/>
        <end position="103"/>
    </location>
</feature>
<dbReference type="PANTHER" id="PTHR31272">
    <property type="entry name" value="CYTOCHROME C-TYPE BIOGENESIS PROTEIN HI_1454-RELATED"/>
    <property type="match status" value="1"/>
</dbReference>
<evidence type="ECO:0000256" key="1">
    <source>
        <dbReference type="SAM" id="Phobius"/>
    </source>
</evidence>
<reference evidence="2" key="1">
    <citation type="journal article" date="2014" name="Int. J. Syst. Evol. Microbiol.">
        <title>Complete genome sequence of Corynebacterium casei LMG S-19264T (=DSM 44701T), isolated from a smear-ripened cheese.</title>
        <authorList>
            <consortium name="US DOE Joint Genome Institute (JGI-PGF)"/>
            <person name="Walter F."/>
            <person name="Albersmeier A."/>
            <person name="Kalinowski J."/>
            <person name="Ruckert C."/>
        </authorList>
    </citation>
    <scope>NUCLEOTIDE SEQUENCE</scope>
    <source>
        <strain evidence="2">JCM 13064</strain>
    </source>
</reference>
<feature type="transmembrane region" description="Helical" evidence="1">
    <location>
        <begin position="109"/>
        <end position="130"/>
    </location>
</feature>
<gene>
    <name evidence="2" type="ORF">GCM10007964_70220</name>
</gene>
<dbReference type="PANTHER" id="PTHR31272:SF4">
    <property type="entry name" value="CYTOCHROME C-TYPE BIOGENESIS PROTEIN HI_1454-RELATED"/>
    <property type="match status" value="1"/>
</dbReference>
<evidence type="ECO:0000313" key="2">
    <source>
        <dbReference type="EMBL" id="GGL18160.1"/>
    </source>
</evidence>
<dbReference type="InterPro" id="IPR051790">
    <property type="entry name" value="Cytochrome_c-biogenesis_DsbD"/>
</dbReference>
<feature type="transmembrane region" description="Helical" evidence="1">
    <location>
        <begin position="185"/>
        <end position="212"/>
    </location>
</feature>
<keyword evidence="1" id="KW-1133">Transmembrane helix</keyword>
<keyword evidence="3" id="KW-1185">Reference proteome</keyword>
<feature type="transmembrane region" description="Helical" evidence="1">
    <location>
        <begin position="151"/>
        <end position="173"/>
    </location>
</feature>
<feature type="transmembrane region" description="Helical" evidence="1">
    <location>
        <begin position="282"/>
        <end position="304"/>
    </location>
</feature>
<evidence type="ECO:0008006" key="4">
    <source>
        <dbReference type="Google" id="ProtNLM"/>
    </source>
</evidence>
<keyword evidence="1" id="KW-0472">Membrane</keyword>
<dbReference type="Proteomes" id="UP000645217">
    <property type="component" value="Unassembled WGS sequence"/>
</dbReference>
<sequence>MRPPHPACEGHGRPPAHPARILRASAAVSGGELPLALAFTAGTVAAINPCGFAMLPAYLTLLLAGDGVDRRGPLVRALVLAAAMTAGFVTVFGGFGVAISALAVTAGRYLPWATLVVGALLAGLGAWTLSGRELLLRVSGPATGRPSTAPLSLYGYGLSYAVASLSCTVGPFLAVTSASVSGGGVLGGAAAFVAYALGMGLVVAVLSLAVALARATVVARLRRLLPYVSRAGGALLVLAGVYVLYYGWYELRVLGGAEADDPVVGAVTRVQGLISGALASVAAGWALLALIVLSCAAFAVWALWRRPRRVKP</sequence>
<feature type="transmembrane region" description="Helical" evidence="1">
    <location>
        <begin position="35"/>
        <end position="65"/>
    </location>
</feature>
<keyword evidence="1" id="KW-0812">Transmembrane</keyword>
<proteinExistence type="predicted"/>
<comment type="caution">
    <text evidence="2">The sequence shown here is derived from an EMBL/GenBank/DDBJ whole genome shotgun (WGS) entry which is preliminary data.</text>
</comment>
<evidence type="ECO:0000313" key="3">
    <source>
        <dbReference type="Proteomes" id="UP000645217"/>
    </source>
</evidence>
<name>A0A917RQ94_9ACTN</name>
<protein>
    <recommendedName>
        <fullName evidence="4">Cytochrome C biogenesis protein transmembrane domain-containing protein</fullName>
    </recommendedName>
</protein>
<reference evidence="2" key="2">
    <citation type="submission" date="2020-09" db="EMBL/GenBank/DDBJ databases">
        <authorList>
            <person name="Sun Q."/>
            <person name="Ohkuma M."/>
        </authorList>
    </citation>
    <scope>NUCLEOTIDE SEQUENCE</scope>
    <source>
        <strain evidence="2">JCM 13064</strain>
    </source>
</reference>
<dbReference type="EMBL" id="BMNT01000059">
    <property type="protein sequence ID" value="GGL18160.1"/>
    <property type="molecule type" value="Genomic_DNA"/>
</dbReference>
<dbReference type="AlphaFoldDB" id="A0A917RQ94"/>
<feature type="transmembrane region" description="Helical" evidence="1">
    <location>
        <begin position="224"/>
        <end position="245"/>
    </location>
</feature>
<accession>A0A917RQ94</accession>
<organism evidence="2 3">
    <name type="scientific">Sphaerisporangium melleum</name>
    <dbReference type="NCBI Taxonomy" id="321316"/>
    <lineage>
        <taxon>Bacteria</taxon>
        <taxon>Bacillati</taxon>
        <taxon>Actinomycetota</taxon>
        <taxon>Actinomycetes</taxon>
        <taxon>Streptosporangiales</taxon>
        <taxon>Streptosporangiaceae</taxon>
        <taxon>Sphaerisporangium</taxon>
    </lineage>
</organism>